<dbReference type="RefSeq" id="XP_001487647.2">
    <property type="nucleotide sequence ID" value="XM_001487597.1"/>
</dbReference>
<keyword evidence="13" id="KW-1185">Reference proteome</keyword>
<dbReference type="InterPro" id="IPR047261">
    <property type="entry name" value="MRM1_MeTrfase_dom"/>
</dbReference>
<evidence type="ECO:0000256" key="8">
    <source>
        <dbReference type="ARBA" id="ARBA00023128"/>
    </source>
</evidence>
<evidence type="ECO:0000256" key="3">
    <source>
        <dbReference type="ARBA" id="ARBA00022552"/>
    </source>
</evidence>
<dbReference type="Gene3D" id="3.30.1330.30">
    <property type="match status" value="1"/>
</dbReference>
<dbReference type="eggNOG" id="KOG0838">
    <property type="taxonomic scope" value="Eukaryota"/>
</dbReference>
<dbReference type="Proteomes" id="UP000001997">
    <property type="component" value="Unassembled WGS sequence"/>
</dbReference>
<dbReference type="InterPro" id="IPR029064">
    <property type="entry name" value="Ribosomal_eL30-like_sf"/>
</dbReference>
<proteinExistence type="inferred from homology"/>
<keyword evidence="5" id="KW-0808">Transferase</keyword>
<feature type="region of interest" description="Disordered" evidence="10">
    <location>
        <begin position="1"/>
        <end position="32"/>
    </location>
</feature>
<keyword evidence="6" id="KW-0949">S-adenosyl-L-methionine</keyword>
<dbReference type="Pfam" id="PF08032">
    <property type="entry name" value="SpoU_sub_bind"/>
    <property type="match status" value="1"/>
</dbReference>
<dbReference type="PANTHER" id="PTHR46103">
    <property type="entry name" value="RRNA METHYLTRANSFERASE 1, MITOCHONDRIAL"/>
    <property type="match status" value="1"/>
</dbReference>
<evidence type="ECO:0000256" key="9">
    <source>
        <dbReference type="ARBA" id="ARBA00034881"/>
    </source>
</evidence>
<dbReference type="InterPro" id="IPR001537">
    <property type="entry name" value="SpoU_MeTrfase"/>
</dbReference>
<dbReference type="Pfam" id="PF00588">
    <property type="entry name" value="SpoU_methylase"/>
    <property type="match status" value="1"/>
</dbReference>
<evidence type="ECO:0000256" key="5">
    <source>
        <dbReference type="ARBA" id="ARBA00022679"/>
    </source>
</evidence>
<evidence type="ECO:0000256" key="1">
    <source>
        <dbReference type="ARBA" id="ARBA00004173"/>
    </source>
</evidence>
<evidence type="ECO:0000313" key="12">
    <source>
        <dbReference type="EMBL" id="EDK36926.2"/>
    </source>
</evidence>
<dbReference type="FunCoup" id="A5DCL9">
    <property type="interactions" value="263"/>
</dbReference>
<evidence type="ECO:0000256" key="2">
    <source>
        <dbReference type="ARBA" id="ARBA00007228"/>
    </source>
</evidence>
<dbReference type="GeneID" id="5129769"/>
<protein>
    <recommendedName>
        <fullName evidence="9">rRNA methyltransferase 1, mitochondrial</fullName>
    </recommendedName>
</protein>
<sequence length="395" mass="43917">MFTRRFSTSLCRQAKTVSRNLPTEKKSPKPWEVKNISKDEFFGRKYGSISAEQRQKLNDKVARQRRARAERKEAEYSSQRESSRETTSYRPTGMSRNPVYEYIYGTHPVLAALTGGKRDSFNRLFVFNPKEGTSQILSQAKKLGISIVTKQSKGDMNILADNGVHNGVVLETKPLEIPFIHELGVCDPEAEEYDVSITNEILNSQTPYTHKCQREAAYPLGIYLDGITDPQNLGAIVRTAYYMGVDFIVVPEHDTARLGPVAAKAAAGSLDLMNIFQTSDSLGFVERVRRNGWNVISTSSQTSESLQQDQKSKHQKVQQQLGTKFIDPSELSTIANESPVLLVMGSEGAGVRTHLQLRSDYLVGLSKGREDEGIVDSLNVSVACALMVAKCTEKV</sequence>
<comment type="subcellular location">
    <subcellularLocation>
        <location evidence="1">Mitochondrion</location>
    </subcellularLocation>
</comment>
<dbReference type="GO" id="GO:0003723">
    <property type="term" value="F:RNA binding"/>
    <property type="evidence" value="ECO:0007669"/>
    <property type="project" value="InterPro"/>
</dbReference>
<dbReference type="STRING" id="294746.A5DCL9"/>
<keyword evidence="7" id="KW-0809">Transit peptide</keyword>
<feature type="domain" description="RNA 2-O ribose methyltransferase substrate binding" evidence="11">
    <location>
        <begin position="102"/>
        <end position="178"/>
    </location>
</feature>
<dbReference type="AlphaFoldDB" id="A5DCL9"/>
<dbReference type="HOGENOM" id="CLU_021322_5_1_1"/>
<dbReference type="InParanoid" id="A5DCL9"/>
<keyword evidence="4" id="KW-0489">Methyltransferase</keyword>
<dbReference type="InterPro" id="IPR013123">
    <property type="entry name" value="SpoU_subst-bd"/>
</dbReference>
<dbReference type="InterPro" id="IPR047182">
    <property type="entry name" value="MRM1"/>
</dbReference>
<name>A5DCL9_PICGU</name>
<keyword evidence="8" id="KW-0496">Mitochondrion</keyword>
<gene>
    <name evidence="12" type="ORF">PGUG_01024</name>
</gene>
<evidence type="ECO:0000256" key="4">
    <source>
        <dbReference type="ARBA" id="ARBA00022603"/>
    </source>
</evidence>
<dbReference type="CDD" id="cd18105">
    <property type="entry name" value="SpoU-like_MRM1"/>
    <property type="match status" value="1"/>
</dbReference>
<dbReference type="InterPro" id="IPR029026">
    <property type="entry name" value="tRNA_m1G_MTases_N"/>
</dbReference>
<feature type="compositionally biased region" description="Polar residues" evidence="10">
    <location>
        <begin position="1"/>
        <end position="21"/>
    </location>
</feature>
<dbReference type="PANTHER" id="PTHR46103:SF1">
    <property type="entry name" value="RRNA METHYLTRANSFERASE 1, MITOCHONDRIAL"/>
    <property type="match status" value="1"/>
</dbReference>
<evidence type="ECO:0000256" key="10">
    <source>
        <dbReference type="SAM" id="MobiDB-lite"/>
    </source>
</evidence>
<feature type="compositionally biased region" description="Basic and acidic residues" evidence="10">
    <location>
        <begin position="22"/>
        <end position="32"/>
    </location>
</feature>
<evidence type="ECO:0000313" key="13">
    <source>
        <dbReference type="Proteomes" id="UP000001997"/>
    </source>
</evidence>
<evidence type="ECO:0000256" key="6">
    <source>
        <dbReference type="ARBA" id="ARBA00022691"/>
    </source>
</evidence>
<feature type="compositionally biased region" description="Low complexity" evidence="10">
    <location>
        <begin position="76"/>
        <end position="90"/>
    </location>
</feature>
<evidence type="ECO:0000256" key="7">
    <source>
        <dbReference type="ARBA" id="ARBA00022946"/>
    </source>
</evidence>
<dbReference type="GO" id="GO:0016435">
    <property type="term" value="F:rRNA (guanine) methyltransferase activity"/>
    <property type="evidence" value="ECO:0007669"/>
    <property type="project" value="TreeGrafter"/>
</dbReference>
<feature type="region of interest" description="Disordered" evidence="10">
    <location>
        <begin position="53"/>
        <end position="93"/>
    </location>
</feature>
<dbReference type="VEuPathDB" id="FungiDB:PGUG_01024"/>
<dbReference type="OMA" id="RKYAHVH"/>
<organism evidence="12 13">
    <name type="scientific">Meyerozyma guilliermondii (strain ATCC 6260 / CBS 566 / DSM 6381 / JCM 1539 / NBRC 10279 / NRRL Y-324)</name>
    <name type="common">Yeast</name>
    <name type="synonym">Candida guilliermondii</name>
    <dbReference type="NCBI Taxonomy" id="294746"/>
    <lineage>
        <taxon>Eukaryota</taxon>
        <taxon>Fungi</taxon>
        <taxon>Dikarya</taxon>
        <taxon>Ascomycota</taxon>
        <taxon>Saccharomycotina</taxon>
        <taxon>Pichiomycetes</taxon>
        <taxon>Debaryomycetaceae</taxon>
        <taxon>Meyerozyma</taxon>
    </lineage>
</organism>
<feature type="compositionally biased region" description="Basic and acidic residues" evidence="10">
    <location>
        <begin position="53"/>
        <end position="62"/>
    </location>
</feature>
<dbReference type="EMBL" id="CH408155">
    <property type="protein sequence ID" value="EDK36926.2"/>
    <property type="molecule type" value="Genomic_DNA"/>
</dbReference>
<dbReference type="GO" id="GO:0005739">
    <property type="term" value="C:mitochondrion"/>
    <property type="evidence" value="ECO:0007669"/>
    <property type="project" value="UniProtKB-SubCell"/>
</dbReference>
<dbReference type="SUPFAM" id="SSF75217">
    <property type="entry name" value="alpha/beta knot"/>
    <property type="match status" value="1"/>
</dbReference>
<dbReference type="SMART" id="SM00967">
    <property type="entry name" value="SpoU_sub_bind"/>
    <property type="match status" value="1"/>
</dbReference>
<dbReference type="OrthoDB" id="270651at2759"/>
<dbReference type="NCBIfam" id="TIGR00186">
    <property type="entry name" value="rRNA_methyl_3"/>
    <property type="match status" value="1"/>
</dbReference>
<dbReference type="InterPro" id="IPR029028">
    <property type="entry name" value="Alpha/beta_knot_MTases"/>
</dbReference>
<dbReference type="InterPro" id="IPR004441">
    <property type="entry name" value="rRNA_MeTrfase_TrmH"/>
</dbReference>
<accession>A5DCL9</accession>
<dbReference type="SUPFAM" id="SSF55315">
    <property type="entry name" value="L30e-like"/>
    <property type="match status" value="1"/>
</dbReference>
<reference evidence="12 13" key="1">
    <citation type="journal article" date="2009" name="Nature">
        <title>Evolution of pathogenicity and sexual reproduction in eight Candida genomes.</title>
        <authorList>
            <person name="Butler G."/>
            <person name="Rasmussen M.D."/>
            <person name="Lin M.F."/>
            <person name="Santos M.A."/>
            <person name="Sakthikumar S."/>
            <person name="Munro C.A."/>
            <person name="Rheinbay E."/>
            <person name="Grabherr M."/>
            <person name="Forche A."/>
            <person name="Reedy J.L."/>
            <person name="Agrafioti I."/>
            <person name="Arnaud M.B."/>
            <person name="Bates S."/>
            <person name="Brown A.J."/>
            <person name="Brunke S."/>
            <person name="Costanzo M.C."/>
            <person name="Fitzpatrick D.A."/>
            <person name="de Groot P.W."/>
            <person name="Harris D."/>
            <person name="Hoyer L.L."/>
            <person name="Hube B."/>
            <person name="Klis F.M."/>
            <person name="Kodira C."/>
            <person name="Lennard N."/>
            <person name="Logue M.E."/>
            <person name="Martin R."/>
            <person name="Neiman A.M."/>
            <person name="Nikolaou E."/>
            <person name="Quail M.A."/>
            <person name="Quinn J."/>
            <person name="Santos M.C."/>
            <person name="Schmitzberger F.F."/>
            <person name="Sherlock G."/>
            <person name="Shah P."/>
            <person name="Silverstein K.A."/>
            <person name="Skrzypek M.S."/>
            <person name="Soll D."/>
            <person name="Staggs R."/>
            <person name="Stansfield I."/>
            <person name="Stumpf M.P."/>
            <person name="Sudbery P.E."/>
            <person name="Srikantha T."/>
            <person name="Zeng Q."/>
            <person name="Berman J."/>
            <person name="Berriman M."/>
            <person name="Heitman J."/>
            <person name="Gow N.A."/>
            <person name="Lorenz M.C."/>
            <person name="Birren B.W."/>
            <person name="Kellis M."/>
            <person name="Cuomo C.A."/>
        </authorList>
    </citation>
    <scope>NUCLEOTIDE SEQUENCE [LARGE SCALE GENOMIC DNA]</scope>
    <source>
        <strain evidence="13">ATCC 6260 / CBS 566 / DSM 6381 / JCM 1539 / NBRC 10279 / NRRL Y-324</strain>
    </source>
</reference>
<dbReference type="Gene3D" id="3.40.1280.10">
    <property type="match status" value="1"/>
</dbReference>
<keyword evidence="3" id="KW-0698">rRNA processing</keyword>
<dbReference type="KEGG" id="pgu:PGUG_01024"/>
<evidence type="ECO:0000259" key="11">
    <source>
        <dbReference type="SMART" id="SM00967"/>
    </source>
</evidence>
<comment type="similarity">
    <text evidence="2">Belongs to the class IV-like SAM-binding methyltransferase superfamily. RNA methyltransferase TrmH family.</text>
</comment>